<organism evidence="2 3">
    <name type="scientific">Cylindrotheca closterium</name>
    <dbReference type="NCBI Taxonomy" id="2856"/>
    <lineage>
        <taxon>Eukaryota</taxon>
        <taxon>Sar</taxon>
        <taxon>Stramenopiles</taxon>
        <taxon>Ochrophyta</taxon>
        <taxon>Bacillariophyta</taxon>
        <taxon>Bacillariophyceae</taxon>
        <taxon>Bacillariophycidae</taxon>
        <taxon>Bacillariales</taxon>
        <taxon>Bacillariaceae</taxon>
        <taxon>Cylindrotheca</taxon>
    </lineage>
</organism>
<gene>
    <name evidence="2" type="ORF">CYCCA115_LOCUS3153</name>
</gene>
<feature type="compositionally biased region" description="Basic and acidic residues" evidence="1">
    <location>
        <begin position="73"/>
        <end position="86"/>
    </location>
</feature>
<comment type="caution">
    <text evidence="2">The sequence shown here is derived from an EMBL/GenBank/DDBJ whole genome shotgun (WGS) entry which is preliminary data.</text>
</comment>
<feature type="compositionally biased region" description="Low complexity" evidence="1">
    <location>
        <begin position="39"/>
        <end position="50"/>
    </location>
</feature>
<dbReference type="EMBL" id="CAKOGP040000236">
    <property type="protein sequence ID" value="CAJ1933083.1"/>
    <property type="molecule type" value="Genomic_DNA"/>
</dbReference>
<proteinExistence type="predicted"/>
<protein>
    <submittedName>
        <fullName evidence="2">Uncharacterized protein</fullName>
    </submittedName>
</protein>
<keyword evidence="3" id="KW-1185">Reference proteome</keyword>
<evidence type="ECO:0000256" key="1">
    <source>
        <dbReference type="SAM" id="MobiDB-lite"/>
    </source>
</evidence>
<name>A0AAD2CJ09_9STRA</name>
<dbReference type="Proteomes" id="UP001295423">
    <property type="component" value="Unassembled WGS sequence"/>
</dbReference>
<accession>A0AAD2CJ09</accession>
<reference evidence="2" key="1">
    <citation type="submission" date="2023-08" db="EMBL/GenBank/DDBJ databases">
        <authorList>
            <person name="Audoor S."/>
            <person name="Bilcke G."/>
        </authorList>
    </citation>
    <scope>NUCLEOTIDE SEQUENCE</scope>
</reference>
<evidence type="ECO:0000313" key="2">
    <source>
        <dbReference type="EMBL" id="CAJ1933083.1"/>
    </source>
</evidence>
<feature type="region of interest" description="Disordered" evidence="1">
    <location>
        <begin position="32"/>
        <end position="94"/>
    </location>
</feature>
<evidence type="ECO:0000313" key="3">
    <source>
        <dbReference type="Proteomes" id="UP001295423"/>
    </source>
</evidence>
<dbReference type="AlphaFoldDB" id="A0AAD2CJ09"/>
<sequence length="283" mass="31389">MQELLSPAKEIDDEISVSRMLRRMKRRLLLGSSYPGLETPPATTARAVRTSVNERHRSTMKELSSLEPPVSPRSEDSEGISKDLSTRSDPGPDAVLIRDGVRKLRKMKRRLFLEQLACDTAASQNVATRCLSGPAAISPMKNDMFADGIHRQLQVVTDIMANAMETNSELSSPNLSSTSLRRIKRRLFLNHLDCSDLENSSRMLIDDDSEIHQKAGSSSLDEAKAFINGGDMLSSWSDKVEHDRTLRGLPPKKAVPFIPSISLEIEQPQKDEGGWRSTSYGIG</sequence>